<feature type="region of interest" description="Disordered" evidence="6">
    <location>
        <begin position="1292"/>
        <end position="1319"/>
    </location>
</feature>
<dbReference type="Proteomes" id="UP000636709">
    <property type="component" value="Unassembled WGS sequence"/>
</dbReference>
<feature type="compositionally biased region" description="Basic and acidic residues" evidence="6">
    <location>
        <begin position="991"/>
        <end position="1036"/>
    </location>
</feature>
<feature type="compositionally biased region" description="Basic and acidic residues" evidence="6">
    <location>
        <begin position="960"/>
        <end position="985"/>
    </location>
</feature>
<dbReference type="Gene3D" id="3.30.40.10">
    <property type="entry name" value="Zinc/RING finger domain, C3HC4 (zinc finger)"/>
    <property type="match status" value="2"/>
</dbReference>
<evidence type="ECO:0000259" key="7">
    <source>
        <dbReference type="SMART" id="SM00249"/>
    </source>
</evidence>
<evidence type="ECO:0000256" key="5">
    <source>
        <dbReference type="ARBA" id="ARBA00023242"/>
    </source>
</evidence>
<dbReference type="SMART" id="SM00249">
    <property type="entry name" value="PHD"/>
    <property type="match status" value="3"/>
</dbReference>
<dbReference type="GO" id="GO:0005634">
    <property type="term" value="C:nucleus"/>
    <property type="evidence" value="ECO:0007669"/>
    <property type="project" value="UniProtKB-SubCell"/>
</dbReference>
<evidence type="ECO:0000256" key="2">
    <source>
        <dbReference type="ARBA" id="ARBA00022723"/>
    </source>
</evidence>
<dbReference type="InterPro" id="IPR029063">
    <property type="entry name" value="SAM-dependent_MTases_sf"/>
</dbReference>
<dbReference type="EMBL" id="JACEFO010002738">
    <property type="protein sequence ID" value="KAF8650204.1"/>
    <property type="molecule type" value="Genomic_DNA"/>
</dbReference>
<dbReference type="GO" id="GO:0008270">
    <property type="term" value="F:zinc ion binding"/>
    <property type="evidence" value="ECO:0007669"/>
    <property type="project" value="UniProtKB-KW"/>
</dbReference>
<keyword evidence="3" id="KW-0863">Zinc-finger</keyword>
<dbReference type="Pfam" id="PF22908">
    <property type="entry name" value="PHD_NSD"/>
    <property type="match status" value="1"/>
</dbReference>
<evidence type="ECO:0000313" key="8">
    <source>
        <dbReference type="EMBL" id="KAF8650204.1"/>
    </source>
</evidence>
<dbReference type="InterPro" id="IPR022702">
    <property type="entry name" value="Cytosine_MeTrfase1_RFD"/>
</dbReference>
<dbReference type="OrthoDB" id="21264at2759"/>
<comment type="caution">
    <text evidence="8">The sequence shown here is derived from an EMBL/GenBank/DDBJ whole genome shotgun (WGS) entry which is preliminary data.</text>
</comment>
<reference evidence="8" key="1">
    <citation type="submission" date="2020-07" db="EMBL/GenBank/DDBJ databases">
        <title>Genome sequence and genetic diversity analysis of an under-domesticated orphan crop, white fonio (Digitaria exilis).</title>
        <authorList>
            <person name="Bennetzen J.L."/>
            <person name="Chen S."/>
            <person name="Ma X."/>
            <person name="Wang X."/>
            <person name="Yssel A.E.J."/>
            <person name="Chaluvadi S.R."/>
            <person name="Johnson M."/>
            <person name="Gangashetty P."/>
            <person name="Hamidou F."/>
            <person name="Sanogo M.D."/>
            <person name="Zwaenepoel A."/>
            <person name="Wallace J."/>
            <person name="Van De Peer Y."/>
            <person name="Van Deynze A."/>
        </authorList>
    </citation>
    <scope>NUCLEOTIDE SEQUENCE</scope>
    <source>
        <tissue evidence="8">Leaves</tissue>
    </source>
</reference>
<protein>
    <recommendedName>
        <fullName evidence="7">Zinc finger PHD-type domain-containing protein</fullName>
    </recommendedName>
</protein>
<feature type="compositionally biased region" description="Basic and acidic residues" evidence="6">
    <location>
        <begin position="940"/>
        <end position="952"/>
    </location>
</feature>
<feature type="region of interest" description="Disordered" evidence="6">
    <location>
        <begin position="940"/>
        <end position="1081"/>
    </location>
</feature>
<evidence type="ECO:0000256" key="6">
    <source>
        <dbReference type="SAM" id="MobiDB-lite"/>
    </source>
</evidence>
<dbReference type="Pfam" id="PF12047">
    <property type="entry name" value="DNMT1-RFD"/>
    <property type="match status" value="1"/>
</dbReference>
<comment type="subcellular location">
    <subcellularLocation>
        <location evidence="1">Nucleus</location>
    </subcellularLocation>
</comment>
<evidence type="ECO:0000256" key="3">
    <source>
        <dbReference type="ARBA" id="ARBA00022771"/>
    </source>
</evidence>
<dbReference type="InterPro" id="IPR001965">
    <property type="entry name" value="Znf_PHD"/>
</dbReference>
<dbReference type="CDD" id="cd15565">
    <property type="entry name" value="PHD2_NSD"/>
    <property type="match status" value="1"/>
</dbReference>
<organism evidence="8 9">
    <name type="scientific">Digitaria exilis</name>
    <dbReference type="NCBI Taxonomy" id="1010633"/>
    <lineage>
        <taxon>Eukaryota</taxon>
        <taxon>Viridiplantae</taxon>
        <taxon>Streptophyta</taxon>
        <taxon>Embryophyta</taxon>
        <taxon>Tracheophyta</taxon>
        <taxon>Spermatophyta</taxon>
        <taxon>Magnoliopsida</taxon>
        <taxon>Liliopsida</taxon>
        <taxon>Poales</taxon>
        <taxon>Poaceae</taxon>
        <taxon>PACMAD clade</taxon>
        <taxon>Panicoideae</taxon>
        <taxon>Panicodae</taxon>
        <taxon>Paniceae</taxon>
        <taxon>Anthephorinae</taxon>
        <taxon>Digitaria</taxon>
    </lineage>
</organism>
<feature type="compositionally biased region" description="Low complexity" evidence="6">
    <location>
        <begin position="1048"/>
        <end position="1074"/>
    </location>
</feature>
<name>A0A835A286_9POAL</name>
<keyword evidence="5" id="KW-0539">Nucleus</keyword>
<keyword evidence="4" id="KW-0862">Zinc</keyword>
<gene>
    <name evidence="8" type="ORF">HU200_064059</name>
</gene>
<dbReference type="SUPFAM" id="SSF53335">
    <property type="entry name" value="S-adenosyl-L-methionine-dependent methyltransferases"/>
    <property type="match status" value="1"/>
</dbReference>
<evidence type="ECO:0000256" key="4">
    <source>
        <dbReference type="ARBA" id="ARBA00022833"/>
    </source>
</evidence>
<feature type="domain" description="Zinc finger PHD-type" evidence="7">
    <location>
        <begin position="353"/>
        <end position="418"/>
    </location>
</feature>
<accession>A0A835A286</accession>
<keyword evidence="9" id="KW-1185">Reference proteome</keyword>
<dbReference type="InterPro" id="IPR058939">
    <property type="entry name" value="Mtase_EDM2"/>
</dbReference>
<feature type="domain" description="Zinc finger PHD-type" evidence="7">
    <location>
        <begin position="228"/>
        <end position="283"/>
    </location>
</feature>
<proteinExistence type="predicted"/>
<sequence>MMSDDDDAAPQVSAVEDYYLVDSSKQPVCFSTLPLQDGDTDDVPEGKKRLVLWGIADRIEKVYREVVAWRLVLEGKQPEIAVLAADGGGWIRLLKPKKSYEEEIRRVLITAQMLHFLRRKPDDPEKNLWRHLRKLFDKFDVRPSEDDLRSHHSLMKHFAEKDPVLAKSEVLRVYVEGRSRKNISEVGADNIEIKQPFIADDEDIDEMIIEDANNESDEEEDEDLFDSICAICDNGGDILCCDGPCMRSFHAKNGSGEDSYCDTLGYSEAQIEAMKIFLCKNCEYKQHQCFICGVLEPSDGAAAKVFLCNNATCGHFYHPKCVAKQLHPNNRNEATELEKKITEGFSFTCPIHWCFRCKGVEDRTQEPLQFAVCRRCPKSYHRMCLPREISFQDIEEEDIITRAWKLSKRILIYCLDHEIDSEIDTPVRDHIRFPKTEEPAQFLKKRLLHKKKKRTFSEAIRDQPLKDSREMMACVQKTEQTKQICRQVSMKSCTENLVVRPEKKKAKFIKEKIQPESHVPKDASVSSPKSVKEQEQELVVLPSSAARKIPLSSFPTVDSEAEKRVLSVLGNRVSELTLKDVTRKCSVPSTHVYSGRQTDKIALGKIERSVQAVGAALKKLENGDSVNDAKAVCEPDVLKQLSKWHSKFRVYISPFIHGTRYSSFGRHFTKEEKLVEIVDKLHWYVEPGDTIVDFCCGSNDFSWLMKEKLGKVQKKCHFKNYDLIQPKNHFCFEKRDWMTVKPNELPHGSQLIMGLNPPFGVKASLANKFIDKALSFKPKLVVLIVPKETKRLDQKKTPYDLIWEDSECLSGKAFYLPGSVDLNDKTVEGWNALAPPLYLWSRPDWTKKHMKIAEEHSHTNIGKIACHVEEENLLDDLPVRKQAEATNKWNSRSGKERKTDRTACNDTEANLPVDHAAKKQARSEEERGITEKVAARVKEANMSDKLPVRKQTEPTSKAILGKEKENDRYESRSDNRRKCTPDHVESLPPEKQVEVAYEERKFTIPRKDSHHEHRSSCHENRRSSLGKETKSSRHNYEQIAVGMPNIKSMDGGDSDMIISSPDSSNARSKSRSYSPAMPTQVPYDRIVHPDSYCPPKELCDPLLNRATYAGSCLPSNDEYFDALKYSDIDNSSRMRGASIDEVTKPYISGPTSMYGLQSRDDDSLYRHLSSEDLNTAFGRSLVSDVARQGHSTRYDDQTGGNCQVSRTPLTTGSQTHLSIHGGTGTNYLSARHSLGSSGPIFSQPASTTPSFGLSGAGLQGGSIMHKYAYGLSGPSGPQSSIMDKYAPSLDGTFNIRPESSLPQQYPLRRPGYGGGWPQN</sequence>
<dbReference type="Pfam" id="PF26055">
    <property type="entry name" value="Mtase_EDM2"/>
    <property type="match status" value="1"/>
</dbReference>
<evidence type="ECO:0000256" key="1">
    <source>
        <dbReference type="ARBA" id="ARBA00004123"/>
    </source>
</evidence>
<feature type="domain" description="Zinc finger PHD-type" evidence="7">
    <location>
        <begin position="288"/>
        <end position="352"/>
    </location>
</feature>
<dbReference type="InterPro" id="IPR055198">
    <property type="entry name" value="NSD_PHD"/>
</dbReference>
<keyword evidence="2" id="KW-0479">Metal-binding</keyword>
<dbReference type="PANTHER" id="PTHR46235">
    <property type="entry name" value="PHD FINGER-CONTAINING PROTEIN DDB_G0268158"/>
    <property type="match status" value="1"/>
</dbReference>
<dbReference type="PANTHER" id="PTHR46235:SF3">
    <property type="entry name" value="PHD FINGER-CONTAINING PROTEIN DDB_G0268158"/>
    <property type="match status" value="1"/>
</dbReference>
<evidence type="ECO:0000313" key="9">
    <source>
        <dbReference type="Proteomes" id="UP000636709"/>
    </source>
</evidence>
<dbReference type="InterPro" id="IPR013083">
    <property type="entry name" value="Znf_RING/FYVE/PHD"/>
</dbReference>